<evidence type="ECO:0000313" key="2">
    <source>
        <dbReference type="RefSeq" id="XP_040935682.1"/>
    </source>
</evidence>
<evidence type="ECO:0000313" key="1">
    <source>
        <dbReference type="Proteomes" id="UP000818029"/>
    </source>
</evidence>
<name>A0ABM2YYX7_GOSHI</name>
<dbReference type="GeneID" id="121208616"/>
<accession>A0ABM2YYX7</accession>
<dbReference type="RefSeq" id="XP_040935682.1">
    <property type="nucleotide sequence ID" value="XM_041079748.1"/>
</dbReference>
<reference evidence="1" key="1">
    <citation type="journal article" date="2020" name="Nat. Genet.">
        <title>Genomic diversifications of five Gossypium allopolyploid species and their impact on cotton improvement.</title>
        <authorList>
            <person name="Chen Z.J."/>
            <person name="Sreedasyam A."/>
            <person name="Ando A."/>
            <person name="Song Q."/>
            <person name="De Santiago L.M."/>
            <person name="Hulse-Kemp A.M."/>
            <person name="Ding M."/>
            <person name="Ye W."/>
            <person name="Kirkbride R.C."/>
            <person name="Jenkins J."/>
            <person name="Plott C."/>
            <person name="Lovell J."/>
            <person name="Lin Y.M."/>
            <person name="Vaughn R."/>
            <person name="Liu B."/>
            <person name="Simpson S."/>
            <person name="Scheffler B.E."/>
            <person name="Wen L."/>
            <person name="Saski C.A."/>
            <person name="Grover C.E."/>
            <person name="Hu G."/>
            <person name="Conover J.L."/>
            <person name="Carlson J.W."/>
            <person name="Shu S."/>
            <person name="Boston L.B."/>
            <person name="Williams M."/>
            <person name="Peterson D.G."/>
            <person name="McGee K."/>
            <person name="Jones D.C."/>
            <person name="Wendel J.F."/>
            <person name="Stelly D.M."/>
            <person name="Grimwood J."/>
            <person name="Schmutz J."/>
        </authorList>
    </citation>
    <scope>NUCLEOTIDE SEQUENCE [LARGE SCALE GENOMIC DNA]</scope>
    <source>
        <strain evidence="1">cv. TM-1</strain>
    </source>
</reference>
<gene>
    <name evidence="2" type="primary">LOC121208616</name>
</gene>
<reference evidence="2" key="2">
    <citation type="submission" date="2025-08" db="UniProtKB">
        <authorList>
            <consortium name="RefSeq"/>
        </authorList>
    </citation>
    <scope>IDENTIFICATION</scope>
</reference>
<keyword evidence="1" id="KW-1185">Reference proteome</keyword>
<dbReference type="Proteomes" id="UP000818029">
    <property type="component" value="Chromosome A10"/>
</dbReference>
<organism evidence="1 2">
    <name type="scientific">Gossypium hirsutum</name>
    <name type="common">Upland cotton</name>
    <name type="synonym">Gossypium mexicanum</name>
    <dbReference type="NCBI Taxonomy" id="3635"/>
    <lineage>
        <taxon>Eukaryota</taxon>
        <taxon>Viridiplantae</taxon>
        <taxon>Streptophyta</taxon>
        <taxon>Embryophyta</taxon>
        <taxon>Tracheophyta</taxon>
        <taxon>Spermatophyta</taxon>
        <taxon>Magnoliopsida</taxon>
        <taxon>eudicotyledons</taxon>
        <taxon>Gunneridae</taxon>
        <taxon>Pentapetalae</taxon>
        <taxon>rosids</taxon>
        <taxon>malvids</taxon>
        <taxon>Malvales</taxon>
        <taxon>Malvaceae</taxon>
        <taxon>Malvoideae</taxon>
        <taxon>Gossypium</taxon>
    </lineage>
</organism>
<proteinExistence type="predicted"/>
<protein>
    <submittedName>
        <fullName evidence="2">Uncharacterized protein</fullName>
    </submittedName>
</protein>
<sequence>MNVVAKYLQSLYLEHWNFIPNYVGLSDHKWQIPPRSPRMVPILRPELEKPISSPTVSIPLGEYDTIVVRSSRGTKSWYPDSRATHHVCREATALHKSMSYSGISHLLMDDWTPTEISCVGNSILPTTRHPDSRNFAARPH</sequence>